<dbReference type="Proteomes" id="UP000294739">
    <property type="component" value="Unassembled WGS sequence"/>
</dbReference>
<dbReference type="PANTHER" id="PTHR43194">
    <property type="entry name" value="HYDROLASE ALPHA/BETA FOLD FAMILY"/>
    <property type="match status" value="1"/>
</dbReference>
<sequence length="300" mass="32125">MATTSPQNRTTVRASKLSRKQAARRTLVRTSFRALDRVAPRVGARWAARIWCTLPQGAGRRRDERPEPGERSTVTLDDGRRIAVETWGFGPPVYLMHGWGGWRGQLGAFVAPLTAAGRRVIAVDAPSHGDSGPGLLGPKRATGAEFVEALTAAVGKHGKPDAVIAHSFGSAAAAVAVLDGVPVRRIAMIAPSTDLTGAIAGLSRTLGFGERTRSVMMTGLRRLARRPVADFDILGLGRRTELPPTLVVHDRADKEVPYDDGAQLAATWPEAELATTEGLGHQRILRDPDVVATVVTYVTR</sequence>
<keyword evidence="4" id="KW-1185">Reference proteome</keyword>
<evidence type="ECO:0000256" key="1">
    <source>
        <dbReference type="SAM" id="MobiDB-lite"/>
    </source>
</evidence>
<feature type="region of interest" description="Disordered" evidence="1">
    <location>
        <begin position="1"/>
        <end position="20"/>
    </location>
</feature>
<evidence type="ECO:0000259" key="2">
    <source>
        <dbReference type="Pfam" id="PF12697"/>
    </source>
</evidence>
<dbReference type="InParanoid" id="A0A4R5CR11"/>
<gene>
    <name evidence="3" type="ORF">E1269_22535</name>
</gene>
<evidence type="ECO:0000313" key="4">
    <source>
        <dbReference type="Proteomes" id="UP000294739"/>
    </source>
</evidence>
<accession>A0A4R5CR11</accession>
<dbReference type="SUPFAM" id="SSF53474">
    <property type="entry name" value="alpha/beta-Hydrolases"/>
    <property type="match status" value="1"/>
</dbReference>
<dbReference type="AlphaFoldDB" id="A0A4R5CR11"/>
<dbReference type="RefSeq" id="WP_131898756.1">
    <property type="nucleotide sequence ID" value="NZ_SMKZ01000039.1"/>
</dbReference>
<dbReference type="Gene3D" id="3.40.50.1820">
    <property type="entry name" value="alpha/beta hydrolase"/>
    <property type="match status" value="1"/>
</dbReference>
<proteinExistence type="predicted"/>
<organism evidence="3 4">
    <name type="scientific">Jiangella asiatica</name>
    <dbReference type="NCBI Taxonomy" id="2530372"/>
    <lineage>
        <taxon>Bacteria</taxon>
        <taxon>Bacillati</taxon>
        <taxon>Actinomycetota</taxon>
        <taxon>Actinomycetes</taxon>
        <taxon>Jiangellales</taxon>
        <taxon>Jiangellaceae</taxon>
        <taxon>Jiangella</taxon>
    </lineage>
</organism>
<dbReference type="GO" id="GO:0016787">
    <property type="term" value="F:hydrolase activity"/>
    <property type="evidence" value="ECO:0007669"/>
    <property type="project" value="UniProtKB-KW"/>
</dbReference>
<dbReference type="OrthoDB" id="9785847at2"/>
<comment type="caution">
    <text evidence="3">The sequence shown here is derived from an EMBL/GenBank/DDBJ whole genome shotgun (WGS) entry which is preliminary data.</text>
</comment>
<protein>
    <submittedName>
        <fullName evidence="3">Alpha/beta fold hydrolase</fullName>
    </submittedName>
</protein>
<dbReference type="InterPro" id="IPR050228">
    <property type="entry name" value="Carboxylesterase_BioH"/>
</dbReference>
<evidence type="ECO:0000313" key="3">
    <source>
        <dbReference type="EMBL" id="TDE01790.1"/>
    </source>
</evidence>
<feature type="compositionally biased region" description="Polar residues" evidence="1">
    <location>
        <begin position="1"/>
        <end position="13"/>
    </location>
</feature>
<dbReference type="Pfam" id="PF12697">
    <property type="entry name" value="Abhydrolase_6"/>
    <property type="match status" value="1"/>
</dbReference>
<keyword evidence="3" id="KW-0378">Hydrolase</keyword>
<reference evidence="3 4" key="1">
    <citation type="submission" date="2019-03" db="EMBL/GenBank/DDBJ databases">
        <title>Draft genome sequences of novel Actinobacteria.</title>
        <authorList>
            <person name="Sahin N."/>
            <person name="Ay H."/>
            <person name="Saygin H."/>
        </authorList>
    </citation>
    <scope>NUCLEOTIDE SEQUENCE [LARGE SCALE GENOMIC DNA]</scope>
    <source>
        <strain evidence="3 4">5K138</strain>
    </source>
</reference>
<dbReference type="PANTHER" id="PTHR43194:SF2">
    <property type="entry name" value="PEROXISOMAL MEMBRANE PROTEIN LPX1"/>
    <property type="match status" value="1"/>
</dbReference>
<feature type="domain" description="AB hydrolase-1" evidence="2">
    <location>
        <begin position="94"/>
        <end position="293"/>
    </location>
</feature>
<dbReference type="InterPro" id="IPR000073">
    <property type="entry name" value="AB_hydrolase_1"/>
</dbReference>
<dbReference type="EMBL" id="SMKZ01000039">
    <property type="protein sequence ID" value="TDE01790.1"/>
    <property type="molecule type" value="Genomic_DNA"/>
</dbReference>
<name>A0A4R5CR11_9ACTN</name>
<dbReference type="InterPro" id="IPR029058">
    <property type="entry name" value="AB_hydrolase_fold"/>
</dbReference>